<evidence type="ECO:0000256" key="2">
    <source>
        <dbReference type="SAM" id="SignalP"/>
    </source>
</evidence>
<name>A0ABZ2K3Z2_9BACT</name>
<keyword evidence="4" id="KW-1185">Reference proteome</keyword>
<evidence type="ECO:0000256" key="1">
    <source>
        <dbReference type="SAM" id="MobiDB-lite"/>
    </source>
</evidence>
<feature type="compositionally biased region" description="Polar residues" evidence="1">
    <location>
        <begin position="25"/>
        <end position="34"/>
    </location>
</feature>
<gene>
    <name evidence="3" type="ORF">LZC95_36435</name>
</gene>
<dbReference type="Proteomes" id="UP001379533">
    <property type="component" value="Chromosome"/>
</dbReference>
<keyword evidence="2" id="KW-0732">Signal</keyword>
<feature type="signal peptide" evidence="2">
    <location>
        <begin position="1"/>
        <end position="23"/>
    </location>
</feature>
<evidence type="ECO:0000313" key="3">
    <source>
        <dbReference type="EMBL" id="WXA91927.1"/>
    </source>
</evidence>
<dbReference type="PROSITE" id="PS51257">
    <property type="entry name" value="PROKAR_LIPOPROTEIN"/>
    <property type="match status" value="1"/>
</dbReference>
<reference evidence="3 4" key="1">
    <citation type="submission" date="2021-12" db="EMBL/GenBank/DDBJ databases">
        <title>Discovery of the Pendulisporaceae a myxobacterial family with distinct sporulation behavior and unique specialized metabolism.</title>
        <authorList>
            <person name="Garcia R."/>
            <person name="Popoff A."/>
            <person name="Bader C.D."/>
            <person name="Loehr J."/>
            <person name="Walesch S."/>
            <person name="Walt C."/>
            <person name="Boldt J."/>
            <person name="Bunk B."/>
            <person name="Haeckl F.J.F.P.J."/>
            <person name="Gunesch A.P."/>
            <person name="Birkelbach J."/>
            <person name="Nuebel U."/>
            <person name="Pietschmann T."/>
            <person name="Bach T."/>
            <person name="Mueller R."/>
        </authorList>
    </citation>
    <scope>NUCLEOTIDE SEQUENCE [LARGE SCALE GENOMIC DNA]</scope>
    <source>
        <strain evidence="3 4">MSr12523</strain>
    </source>
</reference>
<protein>
    <recommendedName>
        <fullName evidence="5">Transglutaminase elicitor</fullName>
    </recommendedName>
</protein>
<sequence>MLRAQFVVALPFLLMAAACSSQGSDGLQERSGSVKQPEAWSPRDNPSLFTSNLEKRLSNLPTNGEAAKIPWAGSYWPTFKDGINYRWDGPNSDSPAKKYELAFGRSGVENAVSRTSGVDAHSGRRSCTKSSQCDSNQGEACAKRAGETRGRCIPTWFGICHAWAPAAILAPEPQHDVVKNGVTFHVQDIKALASLLHEAVTTKFVSLRCNSEEEDMDPDEYGRPRSDCRDTNPGTLHILLANYLGIRKQSFVEDRTYDYQVWNQPLRGFKVLSTETISSQQANALVVGDSESAPSAYLFNPKAVTFVHVTTEVTYITESGPHEGNLSSRIDEYTRGSRYSYILELDTTGEIIGGEWVGRSKNDHPDFLWLPIRQNGATVADGAISAEEVNELVQLSVAQ</sequence>
<organism evidence="3 4">
    <name type="scientific">Pendulispora brunnea</name>
    <dbReference type="NCBI Taxonomy" id="2905690"/>
    <lineage>
        <taxon>Bacteria</taxon>
        <taxon>Pseudomonadati</taxon>
        <taxon>Myxococcota</taxon>
        <taxon>Myxococcia</taxon>
        <taxon>Myxococcales</taxon>
        <taxon>Sorangiineae</taxon>
        <taxon>Pendulisporaceae</taxon>
        <taxon>Pendulispora</taxon>
    </lineage>
</organism>
<dbReference type="Gene3D" id="3.30.40.240">
    <property type="entry name" value="Transglutaminase elicitor, body domain"/>
    <property type="match status" value="1"/>
</dbReference>
<dbReference type="InterPro" id="IPR032048">
    <property type="entry name" value="TGase_elicitor"/>
</dbReference>
<accession>A0ABZ2K3Z2</accession>
<evidence type="ECO:0008006" key="5">
    <source>
        <dbReference type="Google" id="ProtNLM"/>
    </source>
</evidence>
<dbReference type="EMBL" id="CP089982">
    <property type="protein sequence ID" value="WXA91927.1"/>
    <property type="molecule type" value="Genomic_DNA"/>
</dbReference>
<evidence type="ECO:0000313" key="4">
    <source>
        <dbReference type="Proteomes" id="UP001379533"/>
    </source>
</evidence>
<feature type="chain" id="PRO_5045977826" description="Transglutaminase elicitor" evidence="2">
    <location>
        <begin position="24"/>
        <end position="399"/>
    </location>
</feature>
<feature type="region of interest" description="Disordered" evidence="1">
    <location>
        <begin position="25"/>
        <end position="48"/>
    </location>
</feature>
<dbReference type="RefSeq" id="WP_394842545.1">
    <property type="nucleotide sequence ID" value="NZ_CP089982.1"/>
</dbReference>
<proteinExistence type="predicted"/>
<dbReference type="Pfam" id="PF16683">
    <property type="entry name" value="TGase_elicitor"/>
    <property type="match status" value="1"/>
</dbReference>